<keyword evidence="1" id="KW-0732">Signal</keyword>
<dbReference type="STRING" id="1122991.GCA_000613445_00291"/>
<dbReference type="PROSITE" id="PS50022">
    <property type="entry name" value="FA58C_3"/>
    <property type="match status" value="1"/>
</dbReference>
<dbReference type="InterPro" id="IPR008979">
    <property type="entry name" value="Galactose-bd-like_sf"/>
</dbReference>
<gene>
    <name evidence="3" type="ORF">EJ73_02702</name>
</gene>
<evidence type="ECO:0000313" key="3">
    <source>
        <dbReference type="EMBL" id="PXX17264.1"/>
    </source>
</evidence>
<dbReference type="Proteomes" id="UP000248314">
    <property type="component" value="Unassembled WGS sequence"/>
</dbReference>
<keyword evidence="4" id="KW-1185">Reference proteome</keyword>
<dbReference type="Gene3D" id="2.60.120.260">
    <property type="entry name" value="Galactose-binding domain-like"/>
    <property type="match status" value="1"/>
</dbReference>
<sequence>MKSILKITLPAFIGLASMLTACQSEPEVGTPLYTVAETSNLPKLYIHDLANQGNKGELNVVNANGELIVKKDTVEFYVRLSSALDKDLQVSVAENPSATKTDGAVALDKGAVNILNPTVTIAKGALVSTEPIKVVAQQGAALDTLLTSRSNGAVTLTLNAAQGVDVASNYGNMNITINYKESNLVDDGNTDGLTAMSTSDYWVVDGYNSAVNQLTDGSTGAYNMWWNYVSNGPFTFVVSFDNPTLISAFEVLPATGYTNWTVKTLTVETSKDWITWTKQGEITNSSANIANANPFVVRFTKPVNCQYIRLTNIKANFSEMLVIGELNVYQ</sequence>
<dbReference type="Pfam" id="PF00754">
    <property type="entry name" value="F5_F8_type_C"/>
    <property type="match status" value="1"/>
</dbReference>
<evidence type="ECO:0000313" key="4">
    <source>
        <dbReference type="Proteomes" id="UP000248314"/>
    </source>
</evidence>
<evidence type="ECO:0000259" key="2">
    <source>
        <dbReference type="PROSITE" id="PS50022"/>
    </source>
</evidence>
<dbReference type="PROSITE" id="PS51257">
    <property type="entry name" value="PROKAR_LIPOPROTEIN"/>
    <property type="match status" value="1"/>
</dbReference>
<evidence type="ECO:0000256" key="1">
    <source>
        <dbReference type="SAM" id="SignalP"/>
    </source>
</evidence>
<feature type="signal peptide" evidence="1">
    <location>
        <begin position="1"/>
        <end position="21"/>
    </location>
</feature>
<dbReference type="RefSeq" id="WP_025817580.1">
    <property type="nucleotide sequence ID" value="NZ_BAIZ01000070.1"/>
</dbReference>
<feature type="domain" description="F5/8 type C" evidence="2">
    <location>
        <begin position="172"/>
        <end position="330"/>
    </location>
</feature>
<accession>A0A318I4V8</accession>
<dbReference type="OrthoDB" id="1080488at2"/>
<organism evidence="3 4">
    <name type="scientific">Hoylesella shahii DSM 15611 = JCM 12083</name>
    <dbReference type="NCBI Taxonomy" id="1122991"/>
    <lineage>
        <taxon>Bacteria</taxon>
        <taxon>Pseudomonadati</taxon>
        <taxon>Bacteroidota</taxon>
        <taxon>Bacteroidia</taxon>
        <taxon>Bacteroidales</taxon>
        <taxon>Prevotellaceae</taxon>
        <taxon>Hoylesella</taxon>
    </lineage>
</organism>
<comment type="caution">
    <text evidence="3">The sequence shown here is derived from an EMBL/GenBank/DDBJ whole genome shotgun (WGS) entry which is preliminary data.</text>
</comment>
<proteinExistence type="predicted"/>
<reference evidence="3 4" key="1">
    <citation type="submission" date="2018-05" db="EMBL/GenBank/DDBJ databases">
        <title>Genomic Encyclopedia of Type Strains, Phase I: the one thousand microbial genomes (KMG-I) project.</title>
        <authorList>
            <person name="Kyrpides N."/>
        </authorList>
    </citation>
    <scope>NUCLEOTIDE SEQUENCE [LARGE SCALE GENOMIC DNA]</scope>
    <source>
        <strain evidence="3 4">DSM 15611</strain>
    </source>
</reference>
<protein>
    <submittedName>
        <fullName evidence="3">F5/8 type C domain-containing protein</fullName>
    </submittedName>
</protein>
<dbReference type="SUPFAM" id="SSF49785">
    <property type="entry name" value="Galactose-binding domain-like"/>
    <property type="match status" value="1"/>
</dbReference>
<name>A0A318I4V8_9BACT</name>
<dbReference type="EMBL" id="QJJX01000057">
    <property type="protein sequence ID" value="PXX17264.1"/>
    <property type="molecule type" value="Genomic_DNA"/>
</dbReference>
<dbReference type="AlphaFoldDB" id="A0A318I4V8"/>
<dbReference type="InterPro" id="IPR000421">
    <property type="entry name" value="FA58C"/>
</dbReference>
<feature type="chain" id="PRO_5016426167" evidence="1">
    <location>
        <begin position="22"/>
        <end position="330"/>
    </location>
</feature>